<dbReference type="Proteomes" id="UP000294562">
    <property type="component" value="Unassembled WGS sequence"/>
</dbReference>
<dbReference type="InterPro" id="IPR000525">
    <property type="entry name" value="Initiator_Rep_WH1"/>
</dbReference>
<keyword evidence="2" id="KW-0175">Coiled coil</keyword>
<dbReference type="Pfam" id="PF21205">
    <property type="entry name" value="Rep3_C"/>
    <property type="match status" value="1"/>
</dbReference>
<accession>A0A4R6AHT0</accession>
<dbReference type="EMBL" id="SMZO01000086">
    <property type="protein sequence ID" value="TDL83771.1"/>
    <property type="molecule type" value="Genomic_DNA"/>
</dbReference>
<proteinExistence type="inferred from homology"/>
<evidence type="ECO:0000313" key="5">
    <source>
        <dbReference type="Proteomes" id="UP000294562"/>
    </source>
</evidence>
<dbReference type="Gene3D" id="1.10.10.10">
    <property type="entry name" value="Winged helix-like DNA-binding domain superfamily/Winged helix DNA-binding domain"/>
    <property type="match status" value="2"/>
</dbReference>
<dbReference type="InterPro" id="IPR036390">
    <property type="entry name" value="WH_DNA-bd_sf"/>
</dbReference>
<dbReference type="OrthoDB" id="1522717at2"/>
<evidence type="ECO:0000259" key="3">
    <source>
        <dbReference type="Pfam" id="PF01051"/>
    </source>
</evidence>
<dbReference type="AlphaFoldDB" id="A0A4R6AHT0"/>
<reference evidence="4 5" key="1">
    <citation type="submission" date="2019-03" db="EMBL/GenBank/DDBJ databases">
        <title>Rhodobacteraceae bacterium SM1902, a new member of the family Rhodobacteraceae isolated from Yantai.</title>
        <authorList>
            <person name="Sun Y."/>
        </authorList>
    </citation>
    <scope>NUCLEOTIDE SEQUENCE [LARGE SCALE GENOMIC DNA]</scope>
    <source>
        <strain evidence="4 5">SM1902</strain>
    </source>
</reference>
<evidence type="ECO:0000256" key="1">
    <source>
        <dbReference type="ARBA" id="ARBA00038283"/>
    </source>
</evidence>
<gene>
    <name evidence="4" type="ORF">E2L05_19370</name>
</gene>
<dbReference type="GO" id="GO:0006270">
    <property type="term" value="P:DNA replication initiation"/>
    <property type="evidence" value="ECO:0007669"/>
    <property type="project" value="InterPro"/>
</dbReference>
<comment type="similarity">
    <text evidence="1">Belongs to the initiator RepB protein family.</text>
</comment>
<dbReference type="InterPro" id="IPR036388">
    <property type="entry name" value="WH-like_DNA-bd_sf"/>
</dbReference>
<feature type="domain" description="Initiator Rep protein WH1" evidence="3">
    <location>
        <begin position="15"/>
        <end position="156"/>
    </location>
</feature>
<dbReference type="Pfam" id="PF01051">
    <property type="entry name" value="Rep3_N"/>
    <property type="match status" value="1"/>
</dbReference>
<comment type="caution">
    <text evidence="4">The sequence shown here is derived from an EMBL/GenBank/DDBJ whole genome shotgun (WGS) entry which is preliminary data.</text>
</comment>
<dbReference type="RefSeq" id="WP_133344584.1">
    <property type="nucleotide sequence ID" value="NZ_SMZO01000086.1"/>
</dbReference>
<dbReference type="SUPFAM" id="SSF46785">
    <property type="entry name" value="Winged helix' DNA-binding domain"/>
    <property type="match status" value="1"/>
</dbReference>
<organism evidence="4 5">
    <name type="scientific">Meridianimarinicoccus aquatilis</name>
    <dbReference type="NCBI Taxonomy" id="2552766"/>
    <lineage>
        <taxon>Bacteria</taxon>
        <taxon>Pseudomonadati</taxon>
        <taxon>Pseudomonadota</taxon>
        <taxon>Alphaproteobacteria</taxon>
        <taxon>Rhodobacterales</taxon>
        <taxon>Paracoccaceae</taxon>
        <taxon>Meridianimarinicoccus</taxon>
    </lineage>
</organism>
<name>A0A4R6AHT0_9RHOB</name>
<keyword evidence="5" id="KW-1185">Reference proteome</keyword>
<protein>
    <submittedName>
        <fullName evidence="4">RepB family plasmid replication initiator protein</fullName>
    </submittedName>
</protein>
<evidence type="ECO:0000313" key="4">
    <source>
        <dbReference type="EMBL" id="TDL83771.1"/>
    </source>
</evidence>
<sequence>MKTKPEKYSKDKQILKKHVAAIHIGAKLSLLQRKLVNALLYNAYDQLLTAKEHQISASLLCEMIGFDSHNSAYLKGALKGLMETVVEFDVLEDDGETSWEAMVLLPYAKLKGGVCTYRYEQSLAEKLYHPDVYSKINLSVLREMKSAHALVLYENCYRYVDIAHTPWWDVDVFRKLMSVDQMTSYKQFKLLNRAVIQPAMKEVNELSNIQIELETKRKGRSVTGLRFLIRPNPQLSLIGMDSEDDITQMPAYKALLAEGISKTLARAWVLEHDEEYIFDKLDLAGSEAAKGKIKSSKAGFLKAAVEQDFHNENAAKKKALEAAQERKAAREKLERELEALKTAQREAETSYRWHTAEIIEDAFQALSEGQREAVTAEFQLGLSSTIYVNAFKKGGWKDRLTFPDIKKFWEARGLALPSPAEWAQKNGSQEPEALRARIEELEKQLKQPVVLV</sequence>
<evidence type="ECO:0000256" key="2">
    <source>
        <dbReference type="SAM" id="Coils"/>
    </source>
</evidence>
<feature type="coiled-coil region" evidence="2">
    <location>
        <begin position="312"/>
        <end position="350"/>
    </location>
</feature>
<dbReference type="GO" id="GO:0003887">
    <property type="term" value="F:DNA-directed DNA polymerase activity"/>
    <property type="evidence" value="ECO:0007669"/>
    <property type="project" value="InterPro"/>
</dbReference>